<gene>
    <name evidence="1" type="ORF">llap_6048</name>
</gene>
<protein>
    <recommendedName>
        <fullName evidence="3">Rna-directed dna polymerase from mobile element jockey-like</fullName>
    </recommendedName>
</protein>
<keyword evidence="2" id="KW-1185">Reference proteome</keyword>
<dbReference type="OrthoDB" id="419189at2759"/>
<dbReference type="PANTHER" id="PTHR33332">
    <property type="entry name" value="REVERSE TRANSCRIPTASE DOMAIN-CONTAINING PROTEIN"/>
    <property type="match status" value="1"/>
</dbReference>
<sequence>MRFYRLGEDWLESCLAEKDLGVLVNSRLNINQWCGQVVKMANGILAYIRNSEVRRTREVIVSLYLALVMPQLEYCVQF</sequence>
<proteinExistence type="predicted"/>
<evidence type="ECO:0000313" key="2">
    <source>
        <dbReference type="Proteomes" id="UP000233556"/>
    </source>
</evidence>
<accession>A0A2I0UC64</accession>
<reference evidence="2" key="1">
    <citation type="submission" date="2017-11" db="EMBL/GenBank/DDBJ databases">
        <authorList>
            <person name="Lima N.C."/>
            <person name="Parody-Merino A.M."/>
            <person name="Battley P.F."/>
            <person name="Fidler A.E."/>
            <person name="Prosdocimi F."/>
        </authorList>
    </citation>
    <scope>NUCLEOTIDE SEQUENCE [LARGE SCALE GENOMIC DNA]</scope>
</reference>
<dbReference type="AlphaFoldDB" id="A0A2I0UC64"/>
<dbReference type="Proteomes" id="UP000233556">
    <property type="component" value="Unassembled WGS sequence"/>
</dbReference>
<reference evidence="2" key="2">
    <citation type="submission" date="2017-12" db="EMBL/GenBank/DDBJ databases">
        <title>Genome sequence of the Bar-tailed Godwit (Limosa lapponica baueri).</title>
        <authorList>
            <person name="Lima N.C.B."/>
            <person name="Parody-Merino A.M."/>
            <person name="Battley P.F."/>
            <person name="Fidler A.E."/>
            <person name="Prosdocimi F."/>
        </authorList>
    </citation>
    <scope>NUCLEOTIDE SEQUENCE [LARGE SCALE GENOMIC DNA]</scope>
</reference>
<evidence type="ECO:0000313" key="1">
    <source>
        <dbReference type="EMBL" id="PKU43640.1"/>
    </source>
</evidence>
<name>A0A2I0UC64_LIMLA</name>
<evidence type="ECO:0008006" key="3">
    <source>
        <dbReference type="Google" id="ProtNLM"/>
    </source>
</evidence>
<dbReference type="EMBL" id="KZ505882">
    <property type="protein sequence ID" value="PKU43640.1"/>
    <property type="molecule type" value="Genomic_DNA"/>
</dbReference>
<organism evidence="1 2">
    <name type="scientific">Limosa lapponica baueri</name>
    <dbReference type="NCBI Taxonomy" id="1758121"/>
    <lineage>
        <taxon>Eukaryota</taxon>
        <taxon>Metazoa</taxon>
        <taxon>Chordata</taxon>
        <taxon>Craniata</taxon>
        <taxon>Vertebrata</taxon>
        <taxon>Euteleostomi</taxon>
        <taxon>Archelosauria</taxon>
        <taxon>Archosauria</taxon>
        <taxon>Dinosauria</taxon>
        <taxon>Saurischia</taxon>
        <taxon>Theropoda</taxon>
        <taxon>Coelurosauria</taxon>
        <taxon>Aves</taxon>
        <taxon>Neognathae</taxon>
        <taxon>Neoaves</taxon>
        <taxon>Charadriiformes</taxon>
        <taxon>Scolopacidae</taxon>
        <taxon>Limosa</taxon>
    </lineage>
</organism>